<accession>A0A081IAM5</accession>
<organism evidence="1 2">
    <name type="scientific">Plasmodium vinckei vinckei</name>
    <dbReference type="NCBI Taxonomy" id="54757"/>
    <lineage>
        <taxon>Eukaryota</taxon>
        <taxon>Sar</taxon>
        <taxon>Alveolata</taxon>
        <taxon>Apicomplexa</taxon>
        <taxon>Aconoidasida</taxon>
        <taxon>Haemosporida</taxon>
        <taxon>Plasmodiidae</taxon>
        <taxon>Plasmodium</taxon>
        <taxon>Plasmodium (Vinckeia)</taxon>
    </lineage>
</organism>
<dbReference type="EMBL" id="KL446955">
    <property type="protein sequence ID" value="KEG00733.1"/>
    <property type="molecule type" value="Genomic_DNA"/>
</dbReference>
<dbReference type="InterPro" id="IPR006477">
    <property type="entry name" value="Yir_bir_cir"/>
</dbReference>
<evidence type="ECO:0000313" key="1">
    <source>
        <dbReference type="EMBL" id="KEG00733.1"/>
    </source>
</evidence>
<sequence>MMWLCYKLNQKLHKGIINLDKLYTHYLDKNMEYTIPIYKFKKYTKNYNNFKQIIDIKKKLMDINIKDIPYFLGVNKKNATTYFVKHKEFIETHKNMFNGELNDNKGKPYSKKQSYLSKYYDNLKNSCSLSFALDTLSR</sequence>
<protein>
    <recommendedName>
        <fullName evidence="3">PIR protein CIR protein</fullName>
    </recommendedName>
</protein>
<dbReference type="AlphaFoldDB" id="A0A081IAM5"/>
<dbReference type="Pfam" id="PF06022">
    <property type="entry name" value="Cir_Bir_Yir"/>
    <property type="match status" value="1"/>
</dbReference>
<proteinExistence type="predicted"/>
<evidence type="ECO:0000313" key="2">
    <source>
        <dbReference type="Proteomes" id="UP000030681"/>
    </source>
</evidence>
<evidence type="ECO:0008006" key="3">
    <source>
        <dbReference type="Google" id="ProtNLM"/>
    </source>
</evidence>
<gene>
    <name evidence="1" type="ORF">YYE_04564</name>
</gene>
<name>A0A081IAM5_PLAVN</name>
<dbReference type="Proteomes" id="UP000030681">
    <property type="component" value="Unassembled WGS sequence"/>
</dbReference>
<reference evidence="1 2" key="1">
    <citation type="submission" date="2013-02" db="EMBL/GenBank/DDBJ databases">
        <title>The Genome Sequence of Plasmodium vinckei vinckei.</title>
        <authorList>
            <consortium name="The Broad Institute Genome Sequencing Platform"/>
            <consortium name="The Broad Institute Genome Sequencing Center for Infectious Disease"/>
            <person name="Neafsey D."/>
            <person name="Cheeseman I."/>
            <person name="Volkman S."/>
            <person name="Adams J."/>
            <person name="Walker B."/>
            <person name="Young S.K."/>
            <person name="Zeng Q."/>
            <person name="Gargeya S."/>
            <person name="Fitzgerald M."/>
            <person name="Haas B."/>
            <person name="Abouelleil A."/>
            <person name="Alvarado L."/>
            <person name="Arachchi H.M."/>
            <person name="Berlin A.M."/>
            <person name="Chapman S.B."/>
            <person name="Dewar J."/>
            <person name="Goldberg J."/>
            <person name="Griggs A."/>
            <person name="Gujja S."/>
            <person name="Hansen M."/>
            <person name="Howarth C."/>
            <person name="Imamovic A."/>
            <person name="Larimer J."/>
            <person name="McCowan C."/>
            <person name="Murphy C."/>
            <person name="Neiman D."/>
            <person name="Pearson M."/>
            <person name="Priest M."/>
            <person name="Roberts A."/>
            <person name="Saif S."/>
            <person name="Shea T."/>
            <person name="Sisk P."/>
            <person name="Sykes S."/>
            <person name="Wortman J."/>
            <person name="Nusbaum C."/>
            <person name="Birren B."/>
        </authorList>
    </citation>
    <scope>NUCLEOTIDE SEQUENCE [LARGE SCALE GENOMIC DNA]</scope>
    <source>
        <strain evidence="2">vinckei</strain>
    </source>
</reference>